<dbReference type="Pfam" id="PF09980">
    <property type="entry name" value="DUF2214"/>
    <property type="match status" value="1"/>
</dbReference>
<organism evidence="2 3">
    <name type="scientific">Brevundimonas subvibrioides</name>
    <dbReference type="NCBI Taxonomy" id="74313"/>
    <lineage>
        <taxon>Bacteria</taxon>
        <taxon>Pseudomonadati</taxon>
        <taxon>Pseudomonadota</taxon>
        <taxon>Alphaproteobacteria</taxon>
        <taxon>Caulobacterales</taxon>
        <taxon>Caulobacteraceae</taxon>
        <taxon>Brevundimonas</taxon>
    </lineage>
</organism>
<evidence type="ECO:0008006" key="4">
    <source>
        <dbReference type="Google" id="ProtNLM"/>
    </source>
</evidence>
<keyword evidence="1" id="KW-0812">Transmembrane</keyword>
<dbReference type="AlphaFoldDB" id="A0A258FLN0"/>
<feature type="transmembrane region" description="Helical" evidence="1">
    <location>
        <begin position="42"/>
        <end position="62"/>
    </location>
</feature>
<dbReference type="EMBL" id="NCEB01000019">
    <property type="protein sequence ID" value="OYX32908.1"/>
    <property type="molecule type" value="Genomic_DNA"/>
</dbReference>
<protein>
    <recommendedName>
        <fullName evidence="4">DUF2214 family protein</fullName>
    </recommendedName>
</protein>
<sequence>MLDLTLAITHHVLVFGLAVMLAMELAYLRADPVPVMRLARLDAGYGGVATLVLIVGVARVIWGAKGWIAYQDNPWFWAKVATFLAIGLISILPTVRFIRWSRALRADPGFRPPAAEVARAAGWVRREVLLLFPLVAFAAAMARS</sequence>
<dbReference type="Proteomes" id="UP000215595">
    <property type="component" value="Unassembled WGS sequence"/>
</dbReference>
<comment type="caution">
    <text evidence="2">The sequence shown here is derived from an EMBL/GenBank/DDBJ whole genome shotgun (WGS) entry which is preliminary data.</text>
</comment>
<keyword evidence="1" id="KW-1133">Transmembrane helix</keyword>
<accession>A0A258FLN0</accession>
<gene>
    <name evidence="2" type="ORF">B7Z01_09705</name>
</gene>
<keyword evidence="1" id="KW-0472">Membrane</keyword>
<dbReference type="InterPro" id="IPR018706">
    <property type="entry name" value="DUF2214_membrane"/>
</dbReference>
<evidence type="ECO:0000256" key="1">
    <source>
        <dbReference type="SAM" id="Phobius"/>
    </source>
</evidence>
<proteinExistence type="predicted"/>
<evidence type="ECO:0000313" key="3">
    <source>
        <dbReference type="Proteomes" id="UP000215595"/>
    </source>
</evidence>
<name>A0A258FLN0_9CAUL</name>
<reference evidence="2 3" key="1">
    <citation type="submission" date="2017-03" db="EMBL/GenBank/DDBJ databases">
        <title>Lifting the veil on microbial sulfur biogeochemistry in mining wastewaters.</title>
        <authorList>
            <person name="Kantor R.S."/>
            <person name="Colenbrander Nelson T."/>
            <person name="Marshall S."/>
            <person name="Bennett D."/>
            <person name="Apte S."/>
            <person name="Camacho D."/>
            <person name="Thomas B.C."/>
            <person name="Warren L.A."/>
            <person name="Banfield J.F."/>
        </authorList>
    </citation>
    <scope>NUCLEOTIDE SEQUENCE [LARGE SCALE GENOMIC DNA]</scope>
    <source>
        <strain evidence="2">32-69-9</strain>
    </source>
</reference>
<feature type="transmembrane region" description="Helical" evidence="1">
    <location>
        <begin position="12"/>
        <end position="30"/>
    </location>
</feature>
<evidence type="ECO:0000313" key="2">
    <source>
        <dbReference type="EMBL" id="OYX32908.1"/>
    </source>
</evidence>
<feature type="transmembrane region" description="Helical" evidence="1">
    <location>
        <begin position="74"/>
        <end position="95"/>
    </location>
</feature>